<name>A0A1V3SX09_9BACT</name>
<accession>A0A1V3SX09</accession>
<sequence length="220" mass="23751">MKKTFVPLFCGAFLFSGCAGVNTDSPMDFLSGPSRAFVSFPYEPGAAILCRTPVPRPSLYVVARTIRALAGATGSVEQVPVPGGSAFGVWSDKIRIGAIRRYLKGLDRSRTVHVNVELLRIGKRIPYLVRSFSVATNRLFLAAAWADGKTTRAVSGFFVPAGQDVFPVLGLSLLAPGFRTCRTVTPDLPGRDILFASRKVVVKKGTTNLELTWETANGTR</sequence>
<proteinExistence type="predicted"/>
<gene>
    <name evidence="2" type="ORF">BOX24_05330</name>
</gene>
<dbReference type="RefSeq" id="WP_077303895.1">
    <property type="nucleotide sequence ID" value="NZ_JBPKCJ010000001.1"/>
</dbReference>
<evidence type="ECO:0000256" key="1">
    <source>
        <dbReference type="SAM" id="SignalP"/>
    </source>
</evidence>
<reference evidence="2 3" key="1">
    <citation type="submission" date="2016-11" db="EMBL/GenBank/DDBJ databases">
        <title>Comparative genomics of co-occurring bacteria in distinct bioleaching systems unravels niche-specific adaptation.</title>
        <authorList>
            <person name="Zhang X."/>
            <person name="Liu X."/>
            <person name="Yin H."/>
        </authorList>
    </citation>
    <scope>NUCLEOTIDE SEQUENCE [LARGE SCALE GENOMIC DNA]</scope>
    <source>
        <strain evidence="2 3">DX</strain>
    </source>
</reference>
<dbReference type="AlphaFoldDB" id="A0A1V3SX09"/>
<dbReference type="PROSITE" id="PS51257">
    <property type="entry name" value="PROKAR_LIPOPROTEIN"/>
    <property type="match status" value="1"/>
</dbReference>
<feature type="signal peptide" evidence="1">
    <location>
        <begin position="1"/>
        <end position="19"/>
    </location>
</feature>
<organism evidence="2 3">
    <name type="scientific">Leptospirillum ferriphilum</name>
    <dbReference type="NCBI Taxonomy" id="178606"/>
    <lineage>
        <taxon>Bacteria</taxon>
        <taxon>Pseudomonadati</taxon>
        <taxon>Nitrospirota</taxon>
        <taxon>Nitrospiria</taxon>
        <taxon>Nitrospirales</taxon>
        <taxon>Nitrospiraceae</taxon>
        <taxon>Leptospirillum</taxon>
    </lineage>
</organism>
<feature type="chain" id="PRO_5013251551" description="Lipoprotein" evidence="1">
    <location>
        <begin position="20"/>
        <end position="220"/>
    </location>
</feature>
<comment type="caution">
    <text evidence="2">The sequence shown here is derived from an EMBL/GenBank/DDBJ whole genome shotgun (WGS) entry which is preliminary data.</text>
</comment>
<evidence type="ECO:0008006" key="4">
    <source>
        <dbReference type="Google" id="ProtNLM"/>
    </source>
</evidence>
<dbReference type="EMBL" id="MPOJ01000010">
    <property type="protein sequence ID" value="OOH72812.1"/>
    <property type="molecule type" value="Genomic_DNA"/>
</dbReference>
<evidence type="ECO:0000313" key="2">
    <source>
        <dbReference type="EMBL" id="OOH72812.1"/>
    </source>
</evidence>
<keyword evidence="1" id="KW-0732">Signal</keyword>
<protein>
    <recommendedName>
        <fullName evidence="4">Lipoprotein</fullName>
    </recommendedName>
</protein>
<evidence type="ECO:0000313" key="3">
    <source>
        <dbReference type="Proteomes" id="UP000188586"/>
    </source>
</evidence>
<dbReference type="Proteomes" id="UP000188586">
    <property type="component" value="Unassembled WGS sequence"/>
</dbReference>